<dbReference type="Gene3D" id="2.40.50.220">
    <property type="entry name" value="EutN/Ccml"/>
    <property type="match status" value="1"/>
</dbReference>
<gene>
    <name evidence="4" type="ORF">B1A74_07345</name>
</gene>
<evidence type="ECO:0000256" key="2">
    <source>
        <dbReference type="ARBA" id="ARBA00024446"/>
    </source>
</evidence>
<name>A0A1V2ZYC8_9GAMM</name>
<dbReference type="Pfam" id="PF03319">
    <property type="entry name" value="EutN_CcmL"/>
    <property type="match status" value="1"/>
</dbReference>
<evidence type="ECO:0000313" key="5">
    <source>
        <dbReference type="Proteomes" id="UP000189177"/>
    </source>
</evidence>
<reference evidence="4 5" key="1">
    <citation type="submission" date="2017-02" db="EMBL/GenBank/DDBJ databases">
        <title>Genomic diversity within the haloalkaliphilic genus Thioalkalivibrio.</title>
        <authorList>
            <person name="Ahn A.-C."/>
            <person name="Meier-Kolthoff J."/>
            <person name="Overmars L."/>
            <person name="Richter M."/>
            <person name="Woyke T."/>
            <person name="Sorokin D.Y."/>
            <person name="Muyzer G."/>
        </authorList>
    </citation>
    <scope>NUCLEOTIDE SEQUENCE [LARGE SCALE GENOMIC DNA]</scope>
    <source>
        <strain evidence="4 5">HL17</strain>
    </source>
</reference>
<dbReference type="RefSeq" id="WP_077244226.1">
    <property type="nucleotide sequence ID" value="NZ_MUZR01000023.1"/>
</dbReference>
<evidence type="ECO:0000256" key="3">
    <source>
        <dbReference type="SAM" id="MobiDB-lite"/>
    </source>
</evidence>
<comment type="caution">
    <text evidence="4">The sequence shown here is derived from an EMBL/GenBank/DDBJ whole genome shotgun (WGS) entry which is preliminary data.</text>
</comment>
<evidence type="ECO:0000256" key="1">
    <source>
        <dbReference type="ARBA" id="ARBA00024322"/>
    </source>
</evidence>
<comment type="subcellular location">
    <subcellularLocation>
        <location evidence="1">Bacterial microcompartment</location>
    </subcellularLocation>
</comment>
<dbReference type="OrthoDB" id="5296236at2"/>
<keyword evidence="5" id="KW-1185">Reference proteome</keyword>
<accession>A0A1V2ZYC8</accession>
<dbReference type="InterPro" id="IPR004992">
    <property type="entry name" value="EutN_CcmL"/>
</dbReference>
<dbReference type="EMBL" id="MUZR01000023">
    <property type="protein sequence ID" value="OOC10110.1"/>
    <property type="molecule type" value="Genomic_DNA"/>
</dbReference>
<dbReference type="NCBIfam" id="TIGR02704">
    <property type="entry name" value="carboxysome_B"/>
    <property type="match status" value="1"/>
</dbReference>
<evidence type="ECO:0000313" key="4">
    <source>
        <dbReference type="EMBL" id="OOC10110.1"/>
    </source>
</evidence>
<dbReference type="PROSITE" id="PS51932">
    <property type="entry name" value="BMV"/>
    <property type="match status" value="1"/>
</dbReference>
<dbReference type="GO" id="GO:0031469">
    <property type="term" value="C:bacterial microcompartment"/>
    <property type="evidence" value="ECO:0007669"/>
    <property type="project" value="UniProtKB-SubCell"/>
</dbReference>
<dbReference type="InterPro" id="IPR036677">
    <property type="entry name" value="EutN_CcmL_sf"/>
</dbReference>
<dbReference type="Proteomes" id="UP000189177">
    <property type="component" value="Unassembled WGS sequence"/>
</dbReference>
<dbReference type="AlphaFoldDB" id="A0A1V2ZYC8"/>
<proteinExistence type="predicted"/>
<keyword evidence="2" id="KW-1283">Bacterial microcompartment</keyword>
<organism evidence="4 5">
    <name type="scientific">Thioalkalivibrio halophilus</name>
    <dbReference type="NCBI Taxonomy" id="252474"/>
    <lineage>
        <taxon>Bacteria</taxon>
        <taxon>Pseudomonadati</taxon>
        <taxon>Pseudomonadota</taxon>
        <taxon>Gammaproteobacteria</taxon>
        <taxon>Chromatiales</taxon>
        <taxon>Ectothiorhodospiraceae</taxon>
        <taxon>Thioalkalivibrio</taxon>
    </lineage>
</organism>
<feature type="compositionally biased region" description="Basic and acidic residues" evidence="3">
    <location>
        <begin position="90"/>
        <end position="111"/>
    </location>
</feature>
<dbReference type="STRING" id="252474.B1A74_07345"/>
<sequence>MDIMRVEDELTVTRRVDGLKTASLRVLVDAKGGRAVAVDPVGAYPGNWVFTISGSAARLALDDHSILTDLTIGGIIDYWDDGSDDTSSSGKDKAGQDQTDTGRLDGGRRAA</sequence>
<dbReference type="InterPro" id="IPR014077">
    <property type="entry name" value="CsoS4B"/>
</dbReference>
<protein>
    <submittedName>
        <fullName evidence="4">Carboxysome peptide B</fullName>
    </submittedName>
</protein>
<dbReference type="SUPFAM" id="SSF159133">
    <property type="entry name" value="EutN/CcmL-like"/>
    <property type="match status" value="1"/>
</dbReference>
<feature type="region of interest" description="Disordered" evidence="3">
    <location>
        <begin position="83"/>
        <end position="111"/>
    </location>
</feature>